<feature type="transmembrane region" description="Helical" evidence="8">
    <location>
        <begin position="241"/>
        <end position="270"/>
    </location>
</feature>
<evidence type="ECO:0000313" key="9">
    <source>
        <dbReference type="EMBL" id="OPH54856.1"/>
    </source>
</evidence>
<accession>A0A1V4HGN7</accession>
<keyword evidence="6 8" id="KW-1133">Transmembrane helix</keyword>
<dbReference type="Pfam" id="PF01032">
    <property type="entry name" value="FecCD"/>
    <property type="match status" value="1"/>
</dbReference>
<evidence type="ECO:0000256" key="1">
    <source>
        <dbReference type="ARBA" id="ARBA00004651"/>
    </source>
</evidence>
<dbReference type="AlphaFoldDB" id="A0A1V4HGN7"/>
<dbReference type="FunFam" id="1.10.3470.10:FF:000001">
    <property type="entry name" value="Vitamin B12 ABC transporter permease BtuC"/>
    <property type="match status" value="1"/>
</dbReference>
<evidence type="ECO:0008006" key="11">
    <source>
        <dbReference type="Google" id="ProtNLM"/>
    </source>
</evidence>
<reference evidence="10" key="1">
    <citation type="submission" date="2016-07" db="EMBL/GenBank/DDBJ databases">
        <authorList>
            <person name="Florea S."/>
            <person name="Webb J.S."/>
            <person name="Jaromczyk J."/>
            <person name="Schardl C.L."/>
        </authorList>
    </citation>
    <scope>NUCLEOTIDE SEQUENCE [LARGE SCALE GENOMIC DNA]</scope>
    <source>
        <strain evidence="10">CY1</strain>
    </source>
</reference>
<comment type="subcellular location">
    <subcellularLocation>
        <location evidence="1">Cell membrane</location>
        <topology evidence="1">Multi-pass membrane protein</topology>
    </subcellularLocation>
</comment>
<keyword evidence="10" id="KW-1185">Reference proteome</keyword>
<evidence type="ECO:0000256" key="8">
    <source>
        <dbReference type="SAM" id="Phobius"/>
    </source>
</evidence>
<dbReference type="Gene3D" id="1.10.3470.10">
    <property type="entry name" value="ABC transporter involved in vitamin B12 uptake, BtuC"/>
    <property type="match status" value="1"/>
</dbReference>
<keyword evidence="4" id="KW-1003">Cell membrane</keyword>
<evidence type="ECO:0000313" key="10">
    <source>
        <dbReference type="Proteomes" id="UP000190626"/>
    </source>
</evidence>
<keyword evidence="5 8" id="KW-0812">Transmembrane</keyword>
<dbReference type="GO" id="GO:0022857">
    <property type="term" value="F:transmembrane transporter activity"/>
    <property type="evidence" value="ECO:0007669"/>
    <property type="project" value="InterPro"/>
</dbReference>
<comment type="caution">
    <text evidence="9">The sequence shown here is derived from an EMBL/GenBank/DDBJ whole genome shotgun (WGS) entry which is preliminary data.</text>
</comment>
<name>A0A1V4HGN7_9BACL</name>
<evidence type="ECO:0000256" key="7">
    <source>
        <dbReference type="ARBA" id="ARBA00023136"/>
    </source>
</evidence>
<feature type="transmembrane region" description="Helical" evidence="8">
    <location>
        <begin position="12"/>
        <end position="33"/>
    </location>
</feature>
<evidence type="ECO:0000256" key="3">
    <source>
        <dbReference type="ARBA" id="ARBA00022448"/>
    </source>
</evidence>
<dbReference type="SUPFAM" id="SSF81345">
    <property type="entry name" value="ABC transporter involved in vitamin B12 uptake, BtuC"/>
    <property type="match status" value="1"/>
</dbReference>
<dbReference type="Proteomes" id="UP000190626">
    <property type="component" value="Unassembled WGS sequence"/>
</dbReference>
<feature type="transmembrane region" description="Helical" evidence="8">
    <location>
        <begin position="154"/>
        <end position="172"/>
    </location>
</feature>
<dbReference type="InterPro" id="IPR037294">
    <property type="entry name" value="ABC_BtuC-like"/>
</dbReference>
<proteinExistence type="inferred from homology"/>
<evidence type="ECO:0000256" key="4">
    <source>
        <dbReference type="ARBA" id="ARBA00022475"/>
    </source>
</evidence>
<evidence type="ECO:0000256" key="2">
    <source>
        <dbReference type="ARBA" id="ARBA00007935"/>
    </source>
</evidence>
<feature type="transmembrane region" description="Helical" evidence="8">
    <location>
        <begin position="123"/>
        <end position="142"/>
    </location>
</feature>
<keyword evidence="7 8" id="KW-0472">Membrane</keyword>
<dbReference type="CDD" id="cd06550">
    <property type="entry name" value="TM_ABC_iron-siderophores_like"/>
    <property type="match status" value="1"/>
</dbReference>
<feature type="transmembrane region" description="Helical" evidence="8">
    <location>
        <begin position="313"/>
        <end position="332"/>
    </location>
</feature>
<feature type="transmembrane region" description="Helical" evidence="8">
    <location>
        <begin position="203"/>
        <end position="221"/>
    </location>
</feature>
<feature type="transmembrane region" description="Helical" evidence="8">
    <location>
        <begin position="98"/>
        <end position="117"/>
    </location>
</feature>
<organism evidence="9 10">
    <name type="scientific">Paenibacillus ferrarius</name>
    <dbReference type="NCBI Taxonomy" id="1469647"/>
    <lineage>
        <taxon>Bacteria</taxon>
        <taxon>Bacillati</taxon>
        <taxon>Bacillota</taxon>
        <taxon>Bacilli</taxon>
        <taxon>Bacillales</taxon>
        <taxon>Paenibacillaceae</taxon>
        <taxon>Paenibacillus</taxon>
    </lineage>
</organism>
<dbReference type="GO" id="GO:0033214">
    <property type="term" value="P:siderophore-iron import into cell"/>
    <property type="evidence" value="ECO:0007669"/>
    <property type="project" value="TreeGrafter"/>
</dbReference>
<dbReference type="PANTHER" id="PTHR30472">
    <property type="entry name" value="FERRIC ENTEROBACTIN TRANSPORT SYSTEM PERMEASE PROTEIN"/>
    <property type="match status" value="1"/>
</dbReference>
<dbReference type="GO" id="GO:0005886">
    <property type="term" value="C:plasma membrane"/>
    <property type="evidence" value="ECO:0007669"/>
    <property type="project" value="UniProtKB-SubCell"/>
</dbReference>
<evidence type="ECO:0000256" key="6">
    <source>
        <dbReference type="ARBA" id="ARBA00022989"/>
    </source>
</evidence>
<evidence type="ECO:0000256" key="5">
    <source>
        <dbReference type="ARBA" id="ARBA00022692"/>
    </source>
</evidence>
<dbReference type="PANTHER" id="PTHR30472:SF24">
    <property type="entry name" value="FERRIC ENTEROBACTIN TRANSPORT SYSTEM PERMEASE PROTEIN FEPG"/>
    <property type="match status" value="1"/>
</dbReference>
<dbReference type="InterPro" id="IPR000522">
    <property type="entry name" value="ABC_transptr_permease_BtuC"/>
</dbReference>
<keyword evidence="3" id="KW-0813">Transport</keyword>
<comment type="similarity">
    <text evidence="2">Belongs to the binding-protein-dependent transport system permease family. FecCD subfamily.</text>
</comment>
<dbReference type="STRING" id="1469647.BC351_30840"/>
<feature type="transmembrane region" description="Helical" evidence="8">
    <location>
        <begin position="282"/>
        <end position="301"/>
    </location>
</feature>
<sequence length="337" mass="35889">MNIVSSIKCRRSIGIIVILIVLSAGMFVLNVMLGERTVPAVEVFRSLAGIGSEEYRFTIHQLRLPRALTGFLVGCSLALSGTILQVITRNPLASPGVIGLNSGAAAAVVAVMVLVPSFPMSQFPWIAFGGAFIATAVIYTLSWRKGGGSSTVRMLLIGAGISAMAGGLITYFLTVGEIFRVSQATVWMAGSLYGRTWEHFWPLLPWLLILFTLLIGMTRYLDMFLLDMESAAGLGLRVETMRVLFILISVGLAGSAVSMAGTIAFVGLMAPHIAKHLVGSRSLVRLPVAALVGGLLVMGADAAGRNLFSPFEIPAGLITAFVGAPYMVYLLLRRRAV</sequence>
<dbReference type="EMBL" id="MBTG01000020">
    <property type="protein sequence ID" value="OPH54856.1"/>
    <property type="molecule type" value="Genomic_DNA"/>
</dbReference>
<gene>
    <name evidence="9" type="ORF">BC351_30840</name>
</gene>
<protein>
    <recommendedName>
        <fullName evidence="11">Iron ABC transporter permease</fullName>
    </recommendedName>
</protein>